<dbReference type="EMBL" id="CP048711">
    <property type="protein sequence ID" value="QIB67002.1"/>
    <property type="molecule type" value="Genomic_DNA"/>
</dbReference>
<dbReference type="Pfam" id="PF00282">
    <property type="entry name" value="Pyridoxal_deC"/>
    <property type="match status" value="1"/>
</dbReference>
<evidence type="ECO:0000256" key="5">
    <source>
        <dbReference type="ARBA" id="ARBA00023239"/>
    </source>
</evidence>
<dbReference type="InterPro" id="IPR015424">
    <property type="entry name" value="PyrdxlP-dep_Trfase"/>
</dbReference>
<dbReference type="InterPro" id="IPR002129">
    <property type="entry name" value="PyrdxlP-dep_de-COase"/>
</dbReference>
<keyword evidence="3" id="KW-0210">Decarboxylase</keyword>
<dbReference type="GO" id="GO:0006520">
    <property type="term" value="P:amino acid metabolic process"/>
    <property type="evidence" value="ECO:0007669"/>
    <property type="project" value="InterPro"/>
</dbReference>
<dbReference type="InterPro" id="IPR015422">
    <property type="entry name" value="PyrdxlP-dep_Trfase_small"/>
</dbReference>
<dbReference type="Gene3D" id="3.40.640.10">
    <property type="entry name" value="Type I PLP-dependent aspartate aminotransferase-like (Major domain)"/>
    <property type="match status" value="1"/>
</dbReference>
<proteinExistence type="inferred from homology"/>
<evidence type="ECO:0000256" key="6">
    <source>
        <dbReference type="PIRSR" id="PIRSR602129-50"/>
    </source>
</evidence>
<sequence>MTADKVSEGGAGYPADTLGLEAGEMRRLGYQVVDMVVDRLAGKAGEAAILTGRADQLRQALGGPLPEQPSNAQESLALLAEIALPHQQQGDHPRYFARVPGPSSFAAVLGEWLGTGFNSMAASWAGGSGPATIELVVIEWLRQLMGMPEGTEGVLVSGGSIANLTAFAAARASHGTGVVYLSDQAHSSLPRALKELGFPPEHIRILASDEQLKIPLDALLTAIAGDRQAGHKPFMVIGTAGTTNAGTVDPLPELADICVRENLWFHIDGAYGAPAALTASGRDYLRGMERADSLVLDPHKWLFQPYDAGCLLIRKGALEHCFNMNPEYLKDVEAGAGEVDFRNRGLELTRRSRALKLWMSLRTYGVARFREAIAAGIALAEYAEDYLRQQPDKWEVVTPAQIGVVCFALRRGSGEDHKRRARDLAESGFACVSSTSLKDRTVLRLCTINPLTTRDDIRETIDRLNNT</sequence>
<evidence type="ECO:0000313" key="9">
    <source>
        <dbReference type="Proteomes" id="UP000477680"/>
    </source>
</evidence>
<dbReference type="PANTHER" id="PTHR11999">
    <property type="entry name" value="GROUP II PYRIDOXAL-5-PHOSPHATE DECARBOXYLASE"/>
    <property type="match status" value="1"/>
</dbReference>
<dbReference type="RefSeq" id="WP_163496430.1">
    <property type="nucleotide sequence ID" value="NZ_CP048711.1"/>
</dbReference>
<dbReference type="Gene3D" id="3.90.1150.170">
    <property type="match status" value="1"/>
</dbReference>
<keyword evidence="9" id="KW-1185">Reference proteome</keyword>
<protein>
    <submittedName>
        <fullName evidence="8">Aminotransferase class I/II-fold pyridoxal phosphate-dependent enzyme</fullName>
    </submittedName>
</protein>
<keyword evidence="5 7" id="KW-0456">Lyase</keyword>
<dbReference type="PROSITE" id="PS00392">
    <property type="entry name" value="DDC_GAD_HDC_YDC"/>
    <property type="match status" value="1"/>
</dbReference>
<keyword evidence="8" id="KW-0808">Transferase</keyword>
<dbReference type="PRINTS" id="PR00800">
    <property type="entry name" value="YHDCRBOXLASE"/>
</dbReference>
<gene>
    <name evidence="8" type="ORF">G3T16_18015</name>
</gene>
<dbReference type="AlphaFoldDB" id="A0A6C0U4D7"/>
<reference evidence="8 9" key="1">
    <citation type="submission" date="2020-02" db="EMBL/GenBank/DDBJ databases">
        <title>Genome sequencing for Kineobactrum sp. M2.</title>
        <authorList>
            <person name="Park S.-J."/>
        </authorList>
    </citation>
    <scope>NUCLEOTIDE SEQUENCE [LARGE SCALE GENOMIC DNA]</scope>
    <source>
        <strain evidence="8 9">M2</strain>
    </source>
</reference>
<dbReference type="InterPro" id="IPR010977">
    <property type="entry name" value="Aromatic_deC"/>
</dbReference>
<comment type="similarity">
    <text evidence="2 7">Belongs to the group II decarboxylase family.</text>
</comment>
<keyword evidence="8" id="KW-0032">Aminotransferase</keyword>
<accession>A0A6C0U4D7</accession>
<dbReference type="InterPro" id="IPR015421">
    <property type="entry name" value="PyrdxlP-dep_Trfase_major"/>
</dbReference>
<evidence type="ECO:0000256" key="2">
    <source>
        <dbReference type="ARBA" id="ARBA00009533"/>
    </source>
</evidence>
<evidence type="ECO:0000313" key="8">
    <source>
        <dbReference type="EMBL" id="QIB67002.1"/>
    </source>
</evidence>
<dbReference type="GO" id="GO:0016831">
    <property type="term" value="F:carboxy-lyase activity"/>
    <property type="evidence" value="ECO:0007669"/>
    <property type="project" value="UniProtKB-KW"/>
</dbReference>
<dbReference type="KEGG" id="kim:G3T16_18015"/>
<dbReference type="GO" id="GO:0030170">
    <property type="term" value="F:pyridoxal phosphate binding"/>
    <property type="evidence" value="ECO:0007669"/>
    <property type="project" value="InterPro"/>
</dbReference>
<keyword evidence="4 6" id="KW-0663">Pyridoxal phosphate</keyword>
<evidence type="ECO:0000256" key="3">
    <source>
        <dbReference type="ARBA" id="ARBA00022793"/>
    </source>
</evidence>
<evidence type="ECO:0000256" key="7">
    <source>
        <dbReference type="RuleBase" id="RU000382"/>
    </source>
</evidence>
<evidence type="ECO:0000256" key="1">
    <source>
        <dbReference type="ARBA" id="ARBA00001933"/>
    </source>
</evidence>
<dbReference type="Proteomes" id="UP000477680">
    <property type="component" value="Chromosome"/>
</dbReference>
<dbReference type="PANTHER" id="PTHR11999:SF70">
    <property type="entry name" value="MIP05841P"/>
    <property type="match status" value="1"/>
</dbReference>
<dbReference type="SUPFAM" id="SSF53383">
    <property type="entry name" value="PLP-dependent transferases"/>
    <property type="match status" value="1"/>
</dbReference>
<name>A0A6C0U4D7_9GAMM</name>
<dbReference type="Gene3D" id="3.90.1150.10">
    <property type="entry name" value="Aspartate Aminotransferase, domain 1"/>
    <property type="match status" value="1"/>
</dbReference>
<dbReference type="GO" id="GO:0008483">
    <property type="term" value="F:transaminase activity"/>
    <property type="evidence" value="ECO:0007669"/>
    <property type="project" value="UniProtKB-KW"/>
</dbReference>
<dbReference type="InterPro" id="IPR021115">
    <property type="entry name" value="Pyridoxal-P_BS"/>
</dbReference>
<organism evidence="8 9">
    <name type="scientific">Kineobactrum salinum</name>
    <dbReference type="NCBI Taxonomy" id="2708301"/>
    <lineage>
        <taxon>Bacteria</taxon>
        <taxon>Pseudomonadati</taxon>
        <taxon>Pseudomonadota</taxon>
        <taxon>Gammaproteobacteria</taxon>
        <taxon>Cellvibrionales</taxon>
        <taxon>Halieaceae</taxon>
        <taxon>Kineobactrum</taxon>
    </lineage>
</organism>
<feature type="modified residue" description="N6-(pyridoxal phosphate)lysine" evidence="6">
    <location>
        <position position="300"/>
    </location>
</feature>
<dbReference type="GO" id="GO:0019752">
    <property type="term" value="P:carboxylic acid metabolic process"/>
    <property type="evidence" value="ECO:0007669"/>
    <property type="project" value="InterPro"/>
</dbReference>
<comment type="cofactor">
    <cofactor evidence="1 6 7">
        <name>pyridoxal 5'-phosphate</name>
        <dbReference type="ChEBI" id="CHEBI:597326"/>
    </cofactor>
</comment>
<evidence type="ECO:0000256" key="4">
    <source>
        <dbReference type="ARBA" id="ARBA00022898"/>
    </source>
</evidence>